<evidence type="ECO:0000313" key="2">
    <source>
        <dbReference type="EMBL" id="QDH83908.1"/>
    </source>
</evidence>
<keyword evidence="3" id="KW-1185">Reference proteome</keyword>
<dbReference type="Proteomes" id="UP000316962">
    <property type="component" value="Segment"/>
</dbReference>
<sequence length="70" mass="8186">MRELTTEVWLQLRLAFPNFGGWLAQLLGWINLDTVTRVVLLAYAVAQLVFLFKRYRAWKEDRKNGSAQDS</sequence>
<dbReference type="EMBL" id="MK962628">
    <property type="protein sequence ID" value="QDH83908.1"/>
    <property type="molecule type" value="Genomic_DNA"/>
</dbReference>
<evidence type="ECO:0000256" key="1">
    <source>
        <dbReference type="SAM" id="Phobius"/>
    </source>
</evidence>
<accession>A0A514CTV3</accession>
<organism evidence="2 3">
    <name type="scientific">Achromobacter phage vB_AxyP_19-32_Axy09</name>
    <dbReference type="NCBI Taxonomy" id="2591040"/>
    <lineage>
        <taxon>Viruses</taxon>
        <taxon>Duplodnaviria</taxon>
        <taxon>Heunggongvirae</taxon>
        <taxon>Uroviricota</taxon>
        <taxon>Caudoviricetes</taxon>
        <taxon>Autographivirales</taxon>
        <taxon>Autoscriptoviridae</taxon>
        <taxon>Axyvirus</taxon>
        <taxon>Axyvirus 1932Axy09</taxon>
    </lineage>
</organism>
<proteinExistence type="predicted"/>
<evidence type="ECO:0000313" key="3">
    <source>
        <dbReference type="Proteomes" id="UP000316962"/>
    </source>
</evidence>
<keyword evidence="1" id="KW-1133">Transmembrane helix</keyword>
<keyword evidence="1" id="KW-0812">Transmembrane</keyword>
<protein>
    <submittedName>
        <fullName evidence="2">Uncharacterized protein</fullName>
    </submittedName>
</protein>
<feature type="transmembrane region" description="Helical" evidence="1">
    <location>
        <begin position="38"/>
        <end position="55"/>
    </location>
</feature>
<gene>
    <name evidence="2" type="ORF">Axy09_044</name>
</gene>
<name>A0A514CTV3_9CAUD</name>
<reference evidence="2 3" key="1">
    <citation type="submission" date="2019-05" db="EMBL/GenBank/DDBJ databases">
        <title>Complete genome sequence of sixteen phages from Abidjan, cote d'Ivoire, isolated on a single strain of Achromobacter xylosoxidans.</title>
        <authorList>
            <person name="Essoh C."/>
            <person name="Vernadet J.-P."/>
            <person name="Vergnaud G."/>
            <person name="Pourcel C."/>
        </authorList>
    </citation>
    <scope>NUCLEOTIDE SEQUENCE [LARGE SCALE GENOMIC DNA]</scope>
</reference>
<keyword evidence="1" id="KW-0472">Membrane</keyword>